<comment type="caution">
    <text evidence="1">The sequence shown here is derived from an EMBL/GenBank/DDBJ whole genome shotgun (WGS) entry which is preliminary data.</text>
</comment>
<accession>A0ABT7Y6Z1</accession>
<dbReference type="Proteomes" id="UP001169719">
    <property type="component" value="Unassembled WGS sequence"/>
</dbReference>
<evidence type="ECO:0008006" key="3">
    <source>
        <dbReference type="Google" id="ProtNLM"/>
    </source>
</evidence>
<name>A0ABT7Y6Z1_9VIBR</name>
<proteinExistence type="predicted"/>
<dbReference type="EMBL" id="JAUEOZ010000002">
    <property type="protein sequence ID" value="MDN2483767.1"/>
    <property type="molecule type" value="Genomic_DNA"/>
</dbReference>
<protein>
    <recommendedName>
        <fullName evidence="3">GNAT family N-acetyltransferase</fullName>
    </recommendedName>
</protein>
<sequence>MNVKVITSEDHGFEERANQIVTLYNESNDNDHHEQIDLPIDHKLKLIFVEGVDGGVIVDAWHDNANNFMFYSINFAAFPPEARNQGHLKACIRECGFPIETVQINPWDPIELWQNLGFTLAGTLGFTTMLRSRDFENVRWGPCFI</sequence>
<dbReference type="RefSeq" id="WP_289963847.1">
    <property type="nucleotide sequence ID" value="NZ_JAUEOZ010000002.1"/>
</dbReference>
<reference evidence="1" key="1">
    <citation type="submission" date="2024-05" db="EMBL/GenBank/DDBJ databases">
        <title>Genome Sequences of Four Agar- Degrading Marine Bacteria.</title>
        <authorList>
            <person name="Phillips E.K."/>
            <person name="Shaffer J.C."/>
            <person name="Henson M.W."/>
            <person name="Temperton B."/>
            <person name="Thrash C.J."/>
            <person name="Martin M.O."/>
        </authorList>
    </citation>
    <scope>NUCLEOTIDE SEQUENCE</scope>
    <source>
        <strain evidence="1">EKP203</strain>
    </source>
</reference>
<organism evidence="1 2">
    <name type="scientific">Vibrio agarivorans</name>
    <dbReference type="NCBI Taxonomy" id="153622"/>
    <lineage>
        <taxon>Bacteria</taxon>
        <taxon>Pseudomonadati</taxon>
        <taxon>Pseudomonadota</taxon>
        <taxon>Gammaproteobacteria</taxon>
        <taxon>Vibrionales</taxon>
        <taxon>Vibrionaceae</taxon>
        <taxon>Vibrio</taxon>
    </lineage>
</organism>
<keyword evidence="2" id="KW-1185">Reference proteome</keyword>
<evidence type="ECO:0000313" key="1">
    <source>
        <dbReference type="EMBL" id="MDN2483767.1"/>
    </source>
</evidence>
<evidence type="ECO:0000313" key="2">
    <source>
        <dbReference type="Proteomes" id="UP001169719"/>
    </source>
</evidence>
<gene>
    <name evidence="1" type="ORF">QWJ08_20665</name>
</gene>